<dbReference type="GO" id="GO:0005102">
    <property type="term" value="F:signaling receptor binding"/>
    <property type="evidence" value="ECO:0007669"/>
    <property type="project" value="Ensembl"/>
</dbReference>
<evidence type="ECO:0000256" key="14">
    <source>
        <dbReference type="ARBA" id="ARBA00034103"/>
    </source>
</evidence>
<keyword evidence="8 18" id="KW-1133">Transmembrane helix</keyword>
<evidence type="ECO:0000256" key="19">
    <source>
        <dbReference type="SAM" id="SignalP"/>
    </source>
</evidence>
<evidence type="ECO:0000256" key="1">
    <source>
        <dbReference type="ARBA" id="ARBA00004251"/>
    </source>
</evidence>
<dbReference type="FunFam" id="2.60.40.10:FF:000013">
    <property type="entry name" value="cell adhesion molecule 1 isoform X1"/>
    <property type="match status" value="1"/>
</dbReference>
<dbReference type="GO" id="GO:0008037">
    <property type="term" value="P:cell recognition"/>
    <property type="evidence" value="ECO:0007669"/>
    <property type="project" value="Ensembl"/>
</dbReference>
<dbReference type="Pfam" id="PF08205">
    <property type="entry name" value="C2-set_2"/>
    <property type="match status" value="1"/>
</dbReference>
<dbReference type="InterPro" id="IPR013162">
    <property type="entry name" value="CD80_C2-set"/>
</dbReference>
<evidence type="ECO:0000256" key="17">
    <source>
        <dbReference type="ARBA" id="ARBA00080773"/>
    </source>
</evidence>
<feature type="signal peptide" evidence="19">
    <location>
        <begin position="1"/>
        <end position="18"/>
    </location>
</feature>
<keyword evidence="5 18" id="KW-0812">Transmembrane</keyword>
<evidence type="ECO:0000256" key="16">
    <source>
        <dbReference type="ARBA" id="ARBA00068781"/>
    </source>
</evidence>
<comment type="similarity">
    <text evidence="2">Belongs to the nectin family.</text>
</comment>
<dbReference type="FunFam" id="2.60.40.10:FF:000200">
    <property type="entry name" value="cell adhesion molecule 1 isoform X1"/>
    <property type="match status" value="1"/>
</dbReference>
<dbReference type="InterPro" id="IPR003598">
    <property type="entry name" value="Ig_sub2"/>
</dbReference>
<reference evidence="21" key="1">
    <citation type="submission" date="2025-08" db="UniProtKB">
        <authorList>
            <consortium name="Ensembl"/>
        </authorList>
    </citation>
    <scope>IDENTIFICATION</scope>
</reference>
<keyword evidence="12" id="KW-0325">Glycoprotein</keyword>
<evidence type="ECO:0000256" key="5">
    <source>
        <dbReference type="ARBA" id="ARBA00022692"/>
    </source>
</evidence>
<dbReference type="Ensembl" id="ENSCAFT00020003398.1">
    <property type="protein sequence ID" value="ENSCAFP00020002948.1"/>
    <property type="gene ID" value="ENSCAFG00020002421.1"/>
</dbReference>
<evidence type="ECO:0000256" key="8">
    <source>
        <dbReference type="ARBA" id="ARBA00022989"/>
    </source>
</evidence>
<organism evidence="21 22">
    <name type="scientific">Canis lupus dingo</name>
    <name type="common">dingo</name>
    <dbReference type="NCBI Taxonomy" id="286419"/>
    <lineage>
        <taxon>Eukaryota</taxon>
        <taxon>Metazoa</taxon>
        <taxon>Chordata</taxon>
        <taxon>Craniata</taxon>
        <taxon>Vertebrata</taxon>
        <taxon>Euteleostomi</taxon>
        <taxon>Mammalia</taxon>
        <taxon>Eutheria</taxon>
        <taxon>Laurasiatheria</taxon>
        <taxon>Carnivora</taxon>
        <taxon>Caniformia</taxon>
        <taxon>Canidae</taxon>
        <taxon>Canis</taxon>
    </lineage>
</organism>
<dbReference type="SUPFAM" id="SSF48726">
    <property type="entry name" value="Immunoglobulin"/>
    <property type="match status" value="3"/>
</dbReference>
<dbReference type="CDD" id="cd05883">
    <property type="entry name" value="IgI_2_Necl-2"/>
    <property type="match status" value="1"/>
</dbReference>
<evidence type="ECO:0000256" key="10">
    <source>
        <dbReference type="ARBA" id="ARBA00023136"/>
    </source>
</evidence>
<feature type="domain" description="Ig-like" evidence="20">
    <location>
        <begin position="113"/>
        <end position="207"/>
    </location>
</feature>
<keyword evidence="7" id="KW-0677">Repeat</keyword>
<comment type="subunit">
    <text evidence="15">Homodimer (via Ig-like V-type domain). Interacts with FARP1. Interacts (via Ig-like V-type domain) with CRTAM (via Ig-like V-type domain); the interaction competes with CRTAM homodimerization and CADM1 homodimerization. Interacts (via C-terminus) with EPB41L3/DAL1. The interaction with EPB41L3/DAL1 may act to anchor CADM1 to the actin cytoskeleton. Interacts (via C-terminus) with MPP2 (via PDZ domain). Interacts (via C-terminus) with MPP3 (via PDZ domain); this interaction connects CADM1 with DLG1. Interacts (via C-terminus) with PALS2 (via PDZ domain).</text>
</comment>
<dbReference type="Gene3D" id="2.60.40.10">
    <property type="entry name" value="Immunoglobulins"/>
    <property type="match status" value="3"/>
</dbReference>
<keyword evidence="11" id="KW-1015">Disulfide bond</keyword>
<evidence type="ECO:0000256" key="3">
    <source>
        <dbReference type="ARBA" id="ARBA00022475"/>
    </source>
</evidence>
<feature type="chain" id="PRO_5034120620" description="Cell adhesion molecule 1" evidence="19">
    <location>
        <begin position="19"/>
        <end position="441"/>
    </location>
</feature>
<accession>A0A8C0JLW6</accession>
<evidence type="ECO:0000256" key="6">
    <source>
        <dbReference type="ARBA" id="ARBA00022729"/>
    </source>
</evidence>
<evidence type="ECO:0000256" key="9">
    <source>
        <dbReference type="ARBA" id="ARBA00023018"/>
    </source>
</evidence>
<dbReference type="PANTHER" id="PTHR45889:SF2">
    <property type="entry name" value="CELL ADHESION MOLECULE 1"/>
    <property type="match status" value="1"/>
</dbReference>
<dbReference type="InterPro" id="IPR036179">
    <property type="entry name" value="Ig-like_dom_sf"/>
</dbReference>
<dbReference type="AlphaFoldDB" id="A0A8C0JLW6"/>
<evidence type="ECO:0000256" key="13">
    <source>
        <dbReference type="ARBA" id="ARBA00023319"/>
    </source>
</evidence>
<evidence type="ECO:0000256" key="15">
    <source>
        <dbReference type="ARBA" id="ARBA00063829"/>
    </source>
</evidence>
<protein>
    <recommendedName>
        <fullName evidence="16">Cell adhesion molecule 1</fullName>
    </recommendedName>
    <alternativeName>
        <fullName evidence="17">Synaptic cell adhesion molecule</fullName>
    </alternativeName>
</protein>
<dbReference type="GO" id="GO:0043005">
    <property type="term" value="C:neuron projection"/>
    <property type="evidence" value="ECO:0007669"/>
    <property type="project" value="TreeGrafter"/>
</dbReference>
<keyword evidence="10 18" id="KW-0472">Membrane</keyword>
<dbReference type="GO" id="GO:0045202">
    <property type="term" value="C:synapse"/>
    <property type="evidence" value="ECO:0007669"/>
    <property type="project" value="UniProtKB-SubCell"/>
</dbReference>
<dbReference type="SMART" id="SM00409">
    <property type="entry name" value="IG"/>
    <property type="match status" value="3"/>
</dbReference>
<dbReference type="SMART" id="SM00408">
    <property type="entry name" value="IGc2"/>
    <property type="match status" value="3"/>
</dbReference>
<feature type="domain" description="Ig-like" evidence="20">
    <location>
        <begin position="212"/>
        <end position="286"/>
    </location>
</feature>
<evidence type="ECO:0000313" key="21">
    <source>
        <dbReference type="Ensembl" id="ENSCAFP00020002948.1"/>
    </source>
</evidence>
<gene>
    <name evidence="21" type="primary">CADM1</name>
</gene>
<dbReference type="InterPro" id="IPR013106">
    <property type="entry name" value="Ig_V-set"/>
</dbReference>
<feature type="domain" description="Ig-like" evidence="20">
    <location>
        <begin position="2"/>
        <end position="108"/>
    </location>
</feature>
<dbReference type="Pfam" id="PF13927">
    <property type="entry name" value="Ig_3"/>
    <property type="match status" value="1"/>
</dbReference>
<keyword evidence="3" id="KW-1003">Cell membrane</keyword>
<evidence type="ECO:0000313" key="22">
    <source>
        <dbReference type="Proteomes" id="UP000694391"/>
    </source>
</evidence>
<dbReference type="CDD" id="cd00096">
    <property type="entry name" value="Ig"/>
    <property type="match status" value="1"/>
</dbReference>
<dbReference type="InterPro" id="IPR003599">
    <property type="entry name" value="Ig_sub"/>
</dbReference>
<dbReference type="GeneTree" id="ENSGT00940000156093"/>
<dbReference type="SMART" id="SM00294">
    <property type="entry name" value="4.1m"/>
    <property type="match status" value="1"/>
</dbReference>
<keyword evidence="13" id="KW-0393">Immunoglobulin domain</keyword>
<dbReference type="GO" id="GO:0051606">
    <property type="term" value="P:detection of stimulus"/>
    <property type="evidence" value="ECO:0007669"/>
    <property type="project" value="Ensembl"/>
</dbReference>
<proteinExistence type="inferred from homology"/>
<dbReference type="GO" id="GO:0007156">
    <property type="term" value="P:homophilic cell adhesion via plasma membrane adhesion molecules"/>
    <property type="evidence" value="ECO:0007669"/>
    <property type="project" value="TreeGrafter"/>
</dbReference>
<dbReference type="GO" id="GO:0005886">
    <property type="term" value="C:plasma membrane"/>
    <property type="evidence" value="ECO:0007669"/>
    <property type="project" value="UniProtKB-SubCell"/>
</dbReference>
<keyword evidence="22" id="KW-1185">Reference proteome</keyword>
<dbReference type="Proteomes" id="UP000694391">
    <property type="component" value="Unplaced"/>
</dbReference>
<dbReference type="InterPro" id="IPR013783">
    <property type="entry name" value="Ig-like_fold"/>
</dbReference>
<dbReference type="GO" id="GO:0042271">
    <property type="term" value="P:susceptibility to natural killer cell mediated cytotoxicity"/>
    <property type="evidence" value="ECO:0007669"/>
    <property type="project" value="Ensembl"/>
</dbReference>
<dbReference type="InterPro" id="IPR003585">
    <property type="entry name" value="Neurexin-like"/>
</dbReference>
<name>A0A8C0JLW6_CANLU</name>
<dbReference type="Pfam" id="PF07686">
    <property type="entry name" value="V-set"/>
    <property type="match status" value="1"/>
</dbReference>
<evidence type="ECO:0000256" key="18">
    <source>
        <dbReference type="SAM" id="Phobius"/>
    </source>
</evidence>
<evidence type="ECO:0000259" key="20">
    <source>
        <dbReference type="PROSITE" id="PS50835"/>
    </source>
</evidence>
<dbReference type="PROSITE" id="PS50835">
    <property type="entry name" value="IG_LIKE"/>
    <property type="match status" value="3"/>
</dbReference>
<evidence type="ECO:0000256" key="12">
    <source>
        <dbReference type="ARBA" id="ARBA00023180"/>
    </source>
</evidence>
<dbReference type="PANTHER" id="PTHR45889">
    <property type="entry name" value="IG-LIKE DOMAIN-CONTAINING PROTEIN"/>
    <property type="match status" value="1"/>
</dbReference>
<reference evidence="21" key="2">
    <citation type="submission" date="2025-09" db="UniProtKB">
        <authorList>
            <consortium name="Ensembl"/>
        </authorList>
    </citation>
    <scope>IDENTIFICATION</scope>
</reference>
<keyword evidence="9" id="KW-0770">Synapse</keyword>
<evidence type="ECO:0000256" key="4">
    <source>
        <dbReference type="ARBA" id="ARBA00022553"/>
    </source>
</evidence>
<sequence>SPSVLLISALALRFNLFTKDVTVIEGEVATISCQVNKSDDSVIQLLNPNRQTIYFRDFRPLKDSRFQLLNFSSSELKVSLTNVSISDEGRYFCQLYTDPPQESYTTITVLVPPRNLMIDIQKDTAVEGEEIEVNCTAMASKPATTIRWFKGNKELKGKSEVEEWSDMYTVTSQLMLKVHKEDDGVPVICQVEHPAVTGNLQTQRYLEVQYKPQVHIQMTYPVQGLTREGDAFELTCEAIGKPQPVMVTWVRVDDEMPQHAVLSGPNLFINNLNKTDNGTYRCEASNIVGKAHSDYMLYVYDPPTTIPPPTTTTTTTTTTTIILTIITGTVISDLEAVWPGLLVSCNELYIPIPFLIPTDSRAGEEGAIRAVDHAVIGGVVAVVVFAMLCLLIILGRYFARHKGTYFTHEAKGADDAADADTAIINAEGGQNNSEEKKEYFI</sequence>
<comment type="subcellular location">
    <subcellularLocation>
        <location evidence="1">Cell membrane</location>
        <topology evidence="1">Single-pass type I membrane protein</topology>
    </subcellularLocation>
    <subcellularLocation>
        <location evidence="14">Synapse</location>
    </subcellularLocation>
</comment>
<evidence type="ECO:0000256" key="7">
    <source>
        <dbReference type="ARBA" id="ARBA00022737"/>
    </source>
</evidence>
<dbReference type="InterPro" id="IPR007110">
    <property type="entry name" value="Ig-like_dom"/>
</dbReference>
<feature type="transmembrane region" description="Helical" evidence="18">
    <location>
        <begin position="374"/>
        <end position="394"/>
    </location>
</feature>
<evidence type="ECO:0000256" key="2">
    <source>
        <dbReference type="ARBA" id="ARBA00007810"/>
    </source>
</evidence>
<keyword evidence="6 19" id="KW-0732">Signal</keyword>
<keyword evidence="4" id="KW-0597">Phosphoprotein</keyword>
<dbReference type="CDD" id="cd05881">
    <property type="entry name" value="IgV_1_Necl-2"/>
    <property type="match status" value="1"/>
</dbReference>
<dbReference type="GO" id="GO:0001819">
    <property type="term" value="P:positive regulation of cytokine production"/>
    <property type="evidence" value="ECO:0007669"/>
    <property type="project" value="Ensembl"/>
</dbReference>
<dbReference type="FunFam" id="2.60.40.10:FF:000184">
    <property type="entry name" value="cell adhesion molecule 1 isoform X2"/>
    <property type="match status" value="1"/>
</dbReference>
<evidence type="ECO:0000256" key="11">
    <source>
        <dbReference type="ARBA" id="ARBA00023157"/>
    </source>
</evidence>